<gene>
    <name evidence="2" type="ORF">ETU37_04565</name>
</gene>
<keyword evidence="3" id="KW-1185">Reference proteome</keyword>
<accession>A0A4Q5J8S4</accession>
<dbReference type="Proteomes" id="UP000291189">
    <property type="component" value="Unassembled WGS sequence"/>
</dbReference>
<dbReference type="PROSITE" id="PS51257">
    <property type="entry name" value="PROKAR_LIPOPROTEIN"/>
    <property type="match status" value="1"/>
</dbReference>
<dbReference type="EMBL" id="SDPU01000012">
    <property type="protein sequence ID" value="RYU14181.1"/>
    <property type="molecule type" value="Genomic_DNA"/>
</dbReference>
<feature type="signal peptide" evidence="1">
    <location>
        <begin position="1"/>
        <end position="24"/>
    </location>
</feature>
<dbReference type="RefSeq" id="WP_129985759.1">
    <property type="nucleotide sequence ID" value="NZ_SDPU01000012.1"/>
</dbReference>
<name>A0A4Q5J8S4_9ACTN</name>
<keyword evidence="1" id="KW-0732">Signal</keyword>
<evidence type="ECO:0000256" key="1">
    <source>
        <dbReference type="SAM" id="SignalP"/>
    </source>
</evidence>
<reference evidence="2 3" key="1">
    <citation type="submission" date="2019-01" db="EMBL/GenBank/DDBJ databases">
        <title>Nocardioides guangzhouensis sp. nov., an actinobacterium isolated from soil.</title>
        <authorList>
            <person name="Fu Y."/>
            <person name="Cai Y."/>
            <person name="Lin Z."/>
            <person name="Chen P."/>
        </authorList>
    </citation>
    <scope>NUCLEOTIDE SEQUENCE [LARGE SCALE GENOMIC DNA]</scope>
    <source>
        <strain evidence="2 3">NBRC 105384</strain>
    </source>
</reference>
<dbReference type="AlphaFoldDB" id="A0A4Q5J8S4"/>
<evidence type="ECO:0000313" key="2">
    <source>
        <dbReference type="EMBL" id="RYU14181.1"/>
    </source>
</evidence>
<proteinExistence type="predicted"/>
<evidence type="ECO:0000313" key="3">
    <source>
        <dbReference type="Proteomes" id="UP000291189"/>
    </source>
</evidence>
<organism evidence="2 3">
    <name type="scientific">Nocardioides iriomotensis</name>
    <dbReference type="NCBI Taxonomy" id="715784"/>
    <lineage>
        <taxon>Bacteria</taxon>
        <taxon>Bacillati</taxon>
        <taxon>Actinomycetota</taxon>
        <taxon>Actinomycetes</taxon>
        <taxon>Propionibacteriales</taxon>
        <taxon>Nocardioidaceae</taxon>
        <taxon>Nocardioides</taxon>
    </lineage>
</organism>
<sequence length="246" mass="25546">MRLGRFLIAVIVVGLLAVSGCGGAAEPRAQVADSSECPHEQAVVRRALERSHLRVDVSGDGKPDTVAAASDPGAAEPCRGFVGVRVDGAGISSTHLIPAAVPIKGIRARIVGLPHLGDRHGAEIVVDTGAAVDAVLAQMFTFSGGGLRALHVPDQPDGSFIVEGGGVIYPRGAGCTADGRLILSQAAQTSDGKRFRVTRRTYQLRRDGLGFTGPEVEEATVALNRLGARFPEFVGPHWTACTSSPV</sequence>
<evidence type="ECO:0008006" key="4">
    <source>
        <dbReference type="Google" id="ProtNLM"/>
    </source>
</evidence>
<feature type="chain" id="PRO_5020994766" description="Lipoprotein" evidence="1">
    <location>
        <begin position="25"/>
        <end position="246"/>
    </location>
</feature>
<comment type="caution">
    <text evidence="2">The sequence shown here is derived from an EMBL/GenBank/DDBJ whole genome shotgun (WGS) entry which is preliminary data.</text>
</comment>
<protein>
    <recommendedName>
        <fullName evidence="4">Lipoprotein</fullName>
    </recommendedName>
</protein>